<dbReference type="GO" id="GO:0005737">
    <property type="term" value="C:cytoplasm"/>
    <property type="evidence" value="ECO:0007669"/>
    <property type="project" value="TreeGrafter"/>
</dbReference>
<evidence type="ECO:0000256" key="5">
    <source>
        <dbReference type="SAM" id="MobiDB-lite"/>
    </source>
</evidence>
<dbReference type="EC" id="2.7.-.-" evidence="4"/>
<keyword evidence="2 4" id="KW-0808">Transferase</keyword>
<keyword evidence="3 4" id="KW-0418">Kinase</keyword>
<evidence type="ECO:0000256" key="1">
    <source>
        <dbReference type="ARBA" id="ARBA00007374"/>
    </source>
</evidence>
<evidence type="ECO:0000256" key="3">
    <source>
        <dbReference type="ARBA" id="ARBA00022777"/>
    </source>
</evidence>
<accession>A0A1I7Z5E2</accession>
<keyword evidence="6" id="KW-1185">Reference proteome</keyword>
<name>A0A1I7Z5E2_9BILA</name>
<dbReference type="GO" id="GO:0000828">
    <property type="term" value="F:inositol hexakisphosphate kinase activity"/>
    <property type="evidence" value="ECO:0007669"/>
    <property type="project" value="TreeGrafter"/>
</dbReference>
<protein>
    <recommendedName>
        <fullName evidence="4">Kinase</fullName>
        <ecNumber evidence="4">2.7.-.-</ecNumber>
    </recommendedName>
</protein>
<evidence type="ECO:0000313" key="6">
    <source>
        <dbReference type="Proteomes" id="UP000095287"/>
    </source>
</evidence>
<dbReference type="Proteomes" id="UP000095287">
    <property type="component" value="Unplaced"/>
</dbReference>
<dbReference type="GO" id="GO:0032958">
    <property type="term" value="P:inositol phosphate biosynthetic process"/>
    <property type="evidence" value="ECO:0007669"/>
    <property type="project" value="InterPro"/>
</dbReference>
<feature type="region of interest" description="Disordered" evidence="5">
    <location>
        <begin position="1"/>
        <end position="21"/>
    </location>
</feature>
<evidence type="ECO:0000313" key="7">
    <source>
        <dbReference type="WBParaSite" id="L893_g2302.t1"/>
    </source>
</evidence>
<dbReference type="Pfam" id="PF03770">
    <property type="entry name" value="IPK"/>
    <property type="match status" value="1"/>
</dbReference>
<organism evidence="6 7">
    <name type="scientific">Steinernema glaseri</name>
    <dbReference type="NCBI Taxonomy" id="37863"/>
    <lineage>
        <taxon>Eukaryota</taxon>
        <taxon>Metazoa</taxon>
        <taxon>Ecdysozoa</taxon>
        <taxon>Nematoda</taxon>
        <taxon>Chromadorea</taxon>
        <taxon>Rhabditida</taxon>
        <taxon>Tylenchina</taxon>
        <taxon>Panagrolaimomorpha</taxon>
        <taxon>Strongyloidoidea</taxon>
        <taxon>Steinernematidae</taxon>
        <taxon>Steinernema</taxon>
    </lineage>
</organism>
<feature type="region of interest" description="Disordered" evidence="5">
    <location>
        <begin position="328"/>
        <end position="353"/>
    </location>
</feature>
<dbReference type="Gene3D" id="3.30.470.160">
    <property type="entry name" value="Inositol polyphosphate kinase"/>
    <property type="match status" value="1"/>
</dbReference>
<feature type="compositionally biased region" description="Basic and acidic residues" evidence="5">
    <location>
        <begin position="7"/>
        <end position="21"/>
    </location>
</feature>
<evidence type="ECO:0000256" key="2">
    <source>
        <dbReference type="ARBA" id="ARBA00022679"/>
    </source>
</evidence>
<dbReference type="InterPro" id="IPR005522">
    <property type="entry name" value="IPK"/>
</dbReference>
<dbReference type="AlphaFoldDB" id="A0A1I7Z5E2"/>
<reference evidence="7" key="1">
    <citation type="submission" date="2016-11" db="UniProtKB">
        <authorList>
            <consortium name="WormBaseParasite"/>
        </authorList>
    </citation>
    <scope>IDENTIFICATION</scope>
</reference>
<dbReference type="PANTHER" id="PTHR12400">
    <property type="entry name" value="INOSITOL POLYPHOSPHATE KINASE"/>
    <property type="match status" value="1"/>
</dbReference>
<evidence type="ECO:0000256" key="4">
    <source>
        <dbReference type="RuleBase" id="RU363090"/>
    </source>
</evidence>
<dbReference type="SUPFAM" id="SSF56104">
    <property type="entry name" value="SAICAR synthase-like"/>
    <property type="match status" value="1"/>
</dbReference>
<dbReference type="PANTHER" id="PTHR12400:SF21">
    <property type="entry name" value="KINASE"/>
    <property type="match status" value="1"/>
</dbReference>
<proteinExistence type="inferred from homology"/>
<dbReference type="WBParaSite" id="L893_g2302.t1">
    <property type="protein sequence ID" value="L893_g2302.t1"/>
    <property type="gene ID" value="L893_g2302"/>
</dbReference>
<sequence>MNRRGWKTNERKGTLPKHEQSRHALVPECSPLRYEFVATRRRASPMIVTGFPHQVGGHIGLFTCAGHVCKPYDQRECAFYSQIGDQFTPFTAKFCGCVIVNVTEHPDRSLTLRTASPVKCHQTRRQAGDIPTFGDDGVHEAEEKAITFRVKECGKVEAKRVVNPFAVECQSKSVEKLLDKGFNRCLMLLEDIVAKYRRPCVVDLKMGTRQYGDDASPQKQKRQTEKCEASTSASLGVRMVGMQLLEDAGDCYSYINKHEGREMDSARFTAALRKFLAMADVPRCRKLLAKLERLREMLALAEGYRFFSSSILIAFDGANETDEESLQAVVPMSKKRRRSESYSSDEDTDTLEEPEVTVADISVRMIDFAHSTFSGFLEDQERHKGPDEGYLLGIDTLLRITKAFIEDAEGEDEDGAA</sequence>
<comment type="similarity">
    <text evidence="1 4">Belongs to the inositol phosphokinase (IPK) family.</text>
</comment>
<feature type="compositionally biased region" description="Acidic residues" evidence="5">
    <location>
        <begin position="343"/>
        <end position="353"/>
    </location>
</feature>
<dbReference type="InterPro" id="IPR038286">
    <property type="entry name" value="IPK_sf"/>
</dbReference>
<dbReference type="GO" id="GO:0005634">
    <property type="term" value="C:nucleus"/>
    <property type="evidence" value="ECO:0007669"/>
    <property type="project" value="TreeGrafter"/>
</dbReference>
<dbReference type="GO" id="GO:0046854">
    <property type="term" value="P:phosphatidylinositol phosphate biosynthetic process"/>
    <property type="evidence" value="ECO:0007669"/>
    <property type="project" value="TreeGrafter"/>
</dbReference>